<dbReference type="GO" id="GO:0045505">
    <property type="term" value="F:dynein intermediate chain binding"/>
    <property type="evidence" value="ECO:0007669"/>
    <property type="project" value="InterPro"/>
</dbReference>
<dbReference type="WBParaSite" id="maker-unitig_15967-snap-gene-0.1-mRNA-1">
    <property type="protein sequence ID" value="maker-unitig_15967-snap-gene-0.1-mRNA-1"/>
    <property type="gene ID" value="maker-unitig_15967-snap-gene-0.1"/>
</dbReference>
<dbReference type="GO" id="GO:0030286">
    <property type="term" value="C:dynein complex"/>
    <property type="evidence" value="ECO:0007669"/>
    <property type="project" value="InterPro"/>
</dbReference>
<protein>
    <submittedName>
        <fullName evidence="5">AAA_8 domain-containing protein</fullName>
    </submittedName>
</protein>
<feature type="domain" description="Dynein heavy chain AAA module D4" evidence="3">
    <location>
        <begin position="383"/>
        <end position="482"/>
    </location>
</feature>
<dbReference type="Gene3D" id="1.20.920.30">
    <property type="match status" value="1"/>
</dbReference>
<feature type="domain" description="Dynein heavy chain AAA module D4" evidence="3">
    <location>
        <begin position="240"/>
        <end position="297"/>
    </location>
</feature>
<dbReference type="Pfam" id="PF12775">
    <property type="entry name" value="AAA_7"/>
    <property type="match status" value="1"/>
</dbReference>
<dbReference type="InterPro" id="IPR027417">
    <property type="entry name" value="P-loop_NTPase"/>
</dbReference>
<evidence type="ECO:0000259" key="3">
    <source>
        <dbReference type="Pfam" id="PF12780"/>
    </source>
</evidence>
<dbReference type="InterPro" id="IPR026983">
    <property type="entry name" value="DHC"/>
</dbReference>
<dbReference type="SUPFAM" id="SSF52540">
    <property type="entry name" value="P-loop containing nucleoside triphosphate hydrolases"/>
    <property type="match status" value="1"/>
</dbReference>
<accession>A0A1I8F393</accession>
<feature type="region of interest" description="Disordered" evidence="2">
    <location>
        <begin position="63"/>
        <end position="84"/>
    </location>
</feature>
<keyword evidence="4" id="KW-1185">Reference proteome</keyword>
<proteinExistence type="inferred from homology"/>
<dbReference type="InterPro" id="IPR024317">
    <property type="entry name" value="Dynein_heavy_chain_D4_dom"/>
</dbReference>
<evidence type="ECO:0000313" key="5">
    <source>
        <dbReference type="WBParaSite" id="maker-unitig_15967-snap-gene-0.1-mRNA-1"/>
    </source>
</evidence>
<evidence type="ECO:0000256" key="2">
    <source>
        <dbReference type="SAM" id="MobiDB-lite"/>
    </source>
</evidence>
<dbReference type="Gene3D" id="3.40.50.300">
    <property type="entry name" value="P-loop containing nucleotide triphosphate hydrolases"/>
    <property type="match status" value="2"/>
</dbReference>
<evidence type="ECO:0000256" key="1">
    <source>
        <dbReference type="ARBA" id="ARBA00008887"/>
    </source>
</evidence>
<dbReference type="PANTHER" id="PTHR46961:SF18">
    <property type="entry name" value="DYNEIN AXONEMAL HEAVY CHAIN 5"/>
    <property type="match status" value="1"/>
</dbReference>
<dbReference type="PANTHER" id="PTHR46961">
    <property type="entry name" value="DYNEIN HEAVY CHAIN 1, AXONEMAL-LIKE PROTEIN"/>
    <property type="match status" value="1"/>
</dbReference>
<comment type="similarity">
    <text evidence="1">Belongs to the dynein heavy chain family.</text>
</comment>
<reference evidence="5" key="1">
    <citation type="submission" date="2016-11" db="UniProtKB">
        <authorList>
            <consortium name="WormBaseParasite"/>
        </authorList>
    </citation>
    <scope>IDENTIFICATION</scope>
</reference>
<dbReference type="Proteomes" id="UP000095280">
    <property type="component" value="Unplaced"/>
</dbReference>
<dbReference type="Pfam" id="PF12780">
    <property type="entry name" value="AAA_8"/>
    <property type="match status" value="2"/>
</dbReference>
<feature type="compositionally biased region" description="Basic and acidic residues" evidence="2">
    <location>
        <begin position="72"/>
        <end position="82"/>
    </location>
</feature>
<feature type="region of interest" description="Disordered" evidence="2">
    <location>
        <begin position="308"/>
        <end position="331"/>
    </location>
</feature>
<evidence type="ECO:0000313" key="4">
    <source>
        <dbReference type="Proteomes" id="UP000095280"/>
    </source>
</evidence>
<name>A0A1I8F393_9PLAT</name>
<organism evidence="4 5">
    <name type="scientific">Macrostomum lignano</name>
    <dbReference type="NCBI Taxonomy" id="282301"/>
    <lineage>
        <taxon>Eukaryota</taxon>
        <taxon>Metazoa</taxon>
        <taxon>Spiralia</taxon>
        <taxon>Lophotrochozoa</taxon>
        <taxon>Platyhelminthes</taxon>
        <taxon>Rhabditophora</taxon>
        <taxon>Macrostomorpha</taxon>
        <taxon>Macrostomida</taxon>
        <taxon>Macrostomidae</taxon>
        <taxon>Macrostomum</taxon>
    </lineage>
</organism>
<dbReference type="AlphaFoldDB" id="A0A1I8F393"/>
<sequence>LPVDKRMGSTFGPPAGRKMTVFIDDINMPVINEWGDHRSPTRSSRQADGELWLLQPGEAGRLHHHRGHAVHGRHDPPRRRPNDIPQRLKRQFQHLQLHAASNPSIDKIFSVIGCASHTARSAASPEAVRLCRIWQGMINTVSEVVKDSSVLLLQACGSTSAAESSRQRFVTFFADIGWFDKSMKRLVQEDLGDLPRGDEPDDASFEMPHHLRTDPNFRGPERPPALLMGQYNESIRGAGMDLVFFQDAMTHLVKISRIISTPRGNALLVGVGGSGKQSLTRLASFIAGYKTFQITLTPVVQCVQPDGGPEVPLPNRRPAGQRASPSCSRTTRSRMRASWSTYLNNVLASGSGVVSNLFPRDEMDEICQELIGVMKKEFPRRPPTNENLQDRALKFPALISGLPQWTGSSAGRATPWVAVADHFLSKFEIVCSETVKHELIQTMGRCVHDGVAESCVDYFNRYRRSTHVTPKSYLSFLQGYKKRSTRTSCSITRAWQPAWTAVLRRLLEAQDSVKVLSEELVVKGEGACHRQQRSEEVLKQVAIQQQAAQEVKNKVQDRAQAIVDSIAQDKAIAEGKLEAARPALEAAEEGAEHHQAGRYCDGTEAGQTAATSSCASWTAC</sequence>
<dbReference type="GO" id="GO:0051959">
    <property type="term" value="F:dynein light intermediate chain binding"/>
    <property type="evidence" value="ECO:0007669"/>
    <property type="project" value="InterPro"/>
</dbReference>
<dbReference type="Gene3D" id="1.20.920.20">
    <property type="match status" value="1"/>
</dbReference>
<feature type="region of interest" description="Disordered" evidence="2">
    <location>
        <begin position="197"/>
        <end position="222"/>
    </location>
</feature>
<feature type="compositionally biased region" description="Basic and acidic residues" evidence="2">
    <location>
        <begin position="207"/>
        <end position="221"/>
    </location>
</feature>
<dbReference type="GO" id="GO:0007018">
    <property type="term" value="P:microtubule-based movement"/>
    <property type="evidence" value="ECO:0007669"/>
    <property type="project" value="InterPro"/>
</dbReference>